<dbReference type="AlphaFoldDB" id="A0A9D5M0U2"/>
<dbReference type="Proteomes" id="UP000806542">
    <property type="component" value="Unassembled WGS sequence"/>
</dbReference>
<dbReference type="NCBIfam" id="NF005304">
    <property type="entry name" value="PRK06835.1"/>
    <property type="match status" value="1"/>
</dbReference>
<feature type="compositionally biased region" description="Basic and acidic residues" evidence="1">
    <location>
        <begin position="18"/>
        <end position="27"/>
    </location>
</feature>
<gene>
    <name evidence="3" type="ORF">INF28_06970</name>
</gene>
<dbReference type="PANTHER" id="PTHR30050">
    <property type="entry name" value="CHROMOSOMAL REPLICATION INITIATOR PROTEIN DNAA"/>
    <property type="match status" value="1"/>
</dbReference>
<dbReference type="Gene3D" id="3.40.50.300">
    <property type="entry name" value="P-loop containing nucleotide triphosphate hydrolases"/>
    <property type="match status" value="1"/>
</dbReference>
<proteinExistence type="predicted"/>
<reference evidence="3" key="1">
    <citation type="submission" date="2020-10" db="EMBL/GenBank/DDBJ databases">
        <title>ChiBAC.</title>
        <authorList>
            <person name="Zenner C."/>
            <person name="Hitch T.C.A."/>
            <person name="Clavel T."/>
        </authorList>
    </citation>
    <scope>NUCLEOTIDE SEQUENCE</scope>
    <source>
        <strain evidence="3">DSM 107454</strain>
    </source>
</reference>
<accession>A0A9D5M0U2</accession>
<sequence>MESAYTLAGRALAQRRTQNQEEQERRRNQVLKADPTLSELEARLAQCGTALARCVLENGKNYETIQAAIQKLQGEKAALLRRLHLPETYLDDIYTCPLCHDTGYNESGGRCTCLKQLISLYVSSNANLTEYMKEQTFDHADFHLFADQPSDGGREVLPCIKKAYDIARRFADTFDTSHANLLLTGSAGTGKTYLSSCIANHVLSRGKTVYYQTAFQLFDLLEKLKFGRCDGDEKEGAEYTAQYIYDADLLILDDLGTEFISAYSAAALFDLINTRLIREKSCILSTNLTPAGLEQIYSRRLTSRLMGNYTVIPFVGRDLRMRKFQNG</sequence>
<evidence type="ECO:0000313" key="4">
    <source>
        <dbReference type="Proteomes" id="UP000806542"/>
    </source>
</evidence>
<name>A0A9D5M0U2_9FIRM</name>
<comment type="caution">
    <text evidence="3">The sequence shown here is derived from an EMBL/GenBank/DDBJ whole genome shotgun (WGS) entry which is preliminary data.</text>
</comment>
<feature type="domain" description="AAA+ ATPase" evidence="2">
    <location>
        <begin position="177"/>
        <end position="310"/>
    </location>
</feature>
<dbReference type="SUPFAM" id="SSF52540">
    <property type="entry name" value="P-loop containing nucleoside triphosphate hydrolases"/>
    <property type="match status" value="1"/>
</dbReference>
<evidence type="ECO:0000256" key="1">
    <source>
        <dbReference type="SAM" id="MobiDB-lite"/>
    </source>
</evidence>
<dbReference type="PANTHER" id="PTHR30050:SF4">
    <property type="entry name" value="ATP-BINDING PROTEIN RV3427C IN INSERTION SEQUENCE-RELATED"/>
    <property type="match status" value="1"/>
</dbReference>
<dbReference type="RefSeq" id="WP_226392749.1">
    <property type="nucleotide sequence ID" value="NZ_JADCKB010000012.1"/>
</dbReference>
<dbReference type="EMBL" id="JADCKB010000012">
    <property type="protein sequence ID" value="MBE5040200.1"/>
    <property type="molecule type" value="Genomic_DNA"/>
</dbReference>
<keyword evidence="3" id="KW-0547">Nucleotide-binding</keyword>
<dbReference type="SMART" id="SM00382">
    <property type="entry name" value="AAA"/>
    <property type="match status" value="1"/>
</dbReference>
<dbReference type="GO" id="GO:0006260">
    <property type="term" value="P:DNA replication"/>
    <property type="evidence" value="ECO:0007669"/>
    <property type="project" value="TreeGrafter"/>
</dbReference>
<keyword evidence="3" id="KW-0067">ATP-binding</keyword>
<protein>
    <submittedName>
        <fullName evidence="3">ATP-binding protein</fullName>
    </submittedName>
</protein>
<dbReference type="GO" id="GO:0005524">
    <property type="term" value="F:ATP binding"/>
    <property type="evidence" value="ECO:0007669"/>
    <property type="project" value="UniProtKB-KW"/>
</dbReference>
<evidence type="ECO:0000313" key="3">
    <source>
        <dbReference type="EMBL" id="MBE5040200.1"/>
    </source>
</evidence>
<dbReference type="Pfam" id="PF01695">
    <property type="entry name" value="IstB_IS21"/>
    <property type="match status" value="1"/>
</dbReference>
<dbReference type="InterPro" id="IPR003593">
    <property type="entry name" value="AAA+_ATPase"/>
</dbReference>
<keyword evidence="4" id="KW-1185">Reference proteome</keyword>
<organism evidence="3 4">
    <name type="scientific">Ructibacterium gallinarum</name>
    <dbReference type="NCBI Taxonomy" id="2779355"/>
    <lineage>
        <taxon>Bacteria</taxon>
        <taxon>Bacillati</taxon>
        <taxon>Bacillota</taxon>
        <taxon>Clostridia</taxon>
        <taxon>Eubacteriales</taxon>
        <taxon>Oscillospiraceae</taxon>
        <taxon>Ructibacterium</taxon>
    </lineage>
</organism>
<feature type="region of interest" description="Disordered" evidence="1">
    <location>
        <begin position="11"/>
        <end position="30"/>
    </location>
</feature>
<dbReference type="InterPro" id="IPR002611">
    <property type="entry name" value="IstB_ATP-bd"/>
</dbReference>
<dbReference type="InterPro" id="IPR027417">
    <property type="entry name" value="P-loop_NTPase"/>
</dbReference>
<evidence type="ECO:0000259" key="2">
    <source>
        <dbReference type="SMART" id="SM00382"/>
    </source>
</evidence>